<comment type="subcellular location">
    <subcellularLocation>
        <location evidence="1">Cytoplasm</location>
    </subcellularLocation>
</comment>
<evidence type="ECO:0000313" key="6">
    <source>
        <dbReference type="EMBL" id="QYF48550.1"/>
    </source>
</evidence>
<keyword evidence="3" id="KW-0963">Cytoplasm</keyword>
<evidence type="ECO:0000256" key="2">
    <source>
        <dbReference type="ARBA" id="ARBA00010736"/>
    </source>
</evidence>
<organism evidence="6 7">
    <name type="scientific">Candidatus Rhabdochlamydia oedothoracis</name>
    <dbReference type="NCBI Taxonomy" id="2720720"/>
    <lineage>
        <taxon>Bacteria</taxon>
        <taxon>Pseudomonadati</taxon>
        <taxon>Chlamydiota</taxon>
        <taxon>Chlamydiia</taxon>
        <taxon>Parachlamydiales</taxon>
        <taxon>Candidatus Rhabdochlamydiaceae</taxon>
        <taxon>Candidatus Rhabdochlamydia</taxon>
    </lineage>
</organism>
<protein>
    <submittedName>
        <fullName evidence="6">PTS HPr component phosphorylation site</fullName>
    </submittedName>
</protein>
<dbReference type="InterPro" id="IPR035895">
    <property type="entry name" value="HPr-like_sf"/>
</dbReference>
<dbReference type="PROSITE" id="PS51350">
    <property type="entry name" value="PTS_HPR_DOM"/>
    <property type="match status" value="1"/>
</dbReference>
<dbReference type="Gene3D" id="3.30.1340.10">
    <property type="entry name" value="HPr-like"/>
    <property type="match status" value="1"/>
</dbReference>
<name>A0ABX8V690_9BACT</name>
<dbReference type="InterPro" id="IPR050399">
    <property type="entry name" value="HPr"/>
</dbReference>
<reference evidence="6 7" key="1">
    <citation type="journal article" date="2022" name="bioRxiv">
        <title>Ecology and evolution of chlamydial symbionts of arthropods.</title>
        <authorList>
            <person name="Halter T."/>
            <person name="Koestlbacher S."/>
            <person name="Collingro A."/>
            <person name="Sixt B.S."/>
            <person name="Toenshoff E.R."/>
            <person name="Hendrickx F."/>
            <person name="Kostanjsek R."/>
            <person name="Horn M."/>
        </authorList>
    </citation>
    <scope>NUCLEOTIDE SEQUENCE [LARGE SCALE GENOMIC DNA]</scope>
    <source>
        <strain evidence="6">W744xW776</strain>
    </source>
</reference>
<dbReference type="InterPro" id="IPR001020">
    <property type="entry name" value="PTS_HPr_His_P_site"/>
</dbReference>
<evidence type="ECO:0000256" key="1">
    <source>
        <dbReference type="ARBA" id="ARBA00004496"/>
    </source>
</evidence>
<comment type="similarity">
    <text evidence="2">Belongs to the HPr family.</text>
</comment>
<proteinExistence type="inferred from homology"/>
<dbReference type="InterPro" id="IPR000032">
    <property type="entry name" value="HPr-like"/>
</dbReference>
<dbReference type="Pfam" id="PF00381">
    <property type="entry name" value="PTS-HPr"/>
    <property type="match status" value="1"/>
</dbReference>
<dbReference type="Proteomes" id="UP000826014">
    <property type="component" value="Chromosome"/>
</dbReference>
<sequence>MSVFNSKMKKKYKGFFIVANEKGLHTRPSTELLRCATSFKAEVTLKYQQEIVNAKSLLGILILAADKGAKIDVEAIGEDADEAVKAILTLARNKFNINY</sequence>
<keyword evidence="4" id="KW-0598">Phosphotransferase system</keyword>
<dbReference type="PROSITE" id="PS00369">
    <property type="entry name" value="PTS_HPR_HIS"/>
    <property type="match status" value="1"/>
</dbReference>
<dbReference type="PANTHER" id="PTHR33705">
    <property type="entry name" value="PHOSPHOCARRIER PROTEIN HPR"/>
    <property type="match status" value="1"/>
</dbReference>
<feature type="domain" description="HPr" evidence="5">
    <location>
        <begin position="11"/>
        <end position="98"/>
    </location>
</feature>
<accession>A0ABX8V690</accession>
<dbReference type="NCBIfam" id="TIGR01003">
    <property type="entry name" value="PTS_HPr_family"/>
    <property type="match status" value="1"/>
</dbReference>
<evidence type="ECO:0000259" key="5">
    <source>
        <dbReference type="PROSITE" id="PS51350"/>
    </source>
</evidence>
<keyword evidence="7" id="KW-1185">Reference proteome</keyword>
<evidence type="ECO:0000313" key="7">
    <source>
        <dbReference type="Proteomes" id="UP000826014"/>
    </source>
</evidence>
<gene>
    <name evidence="6" type="ORF">RHABOEDO_000732</name>
</gene>
<evidence type="ECO:0000256" key="3">
    <source>
        <dbReference type="ARBA" id="ARBA00022490"/>
    </source>
</evidence>
<dbReference type="PANTHER" id="PTHR33705:SF2">
    <property type="entry name" value="PHOSPHOCARRIER PROTEIN NPR"/>
    <property type="match status" value="1"/>
</dbReference>
<dbReference type="EMBL" id="CP075587">
    <property type="protein sequence ID" value="QYF48550.1"/>
    <property type="molecule type" value="Genomic_DNA"/>
</dbReference>
<dbReference type="CDD" id="cd00367">
    <property type="entry name" value="PTS-HPr_like"/>
    <property type="match status" value="1"/>
</dbReference>
<dbReference type="PRINTS" id="PR00107">
    <property type="entry name" value="PHOSPHOCPHPR"/>
</dbReference>
<evidence type="ECO:0000256" key="4">
    <source>
        <dbReference type="ARBA" id="ARBA00022683"/>
    </source>
</evidence>
<dbReference type="SUPFAM" id="SSF55594">
    <property type="entry name" value="HPr-like"/>
    <property type="match status" value="1"/>
</dbReference>